<dbReference type="PANTHER" id="PTHR45642">
    <property type="entry name" value="GDSL ESTERASE/LIPASE EXL3"/>
    <property type="match status" value="1"/>
</dbReference>
<proteinExistence type="inferred from homology"/>
<reference evidence="2 3" key="1">
    <citation type="journal article" date="2021" name="Nat. Commun.">
        <title>Incipient diploidization of the medicinal plant Perilla within 10,000 years.</title>
        <authorList>
            <person name="Zhang Y."/>
            <person name="Shen Q."/>
            <person name="Leng L."/>
            <person name="Zhang D."/>
            <person name="Chen S."/>
            <person name="Shi Y."/>
            <person name="Ning Z."/>
            <person name="Chen S."/>
        </authorList>
    </citation>
    <scope>NUCLEOTIDE SEQUENCE [LARGE SCALE GENOMIC DNA]</scope>
    <source>
        <strain evidence="3">cv. PC099</strain>
    </source>
</reference>
<evidence type="ECO:0000256" key="1">
    <source>
        <dbReference type="ARBA" id="ARBA00008668"/>
    </source>
</evidence>
<gene>
    <name evidence="2" type="ORF">C2S53_004744</name>
</gene>
<comment type="similarity">
    <text evidence="1">Belongs to the 'GDSL' lipolytic enzyme family.</text>
</comment>
<evidence type="ECO:0000313" key="2">
    <source>
        <dbReference type="EMBL" id="KAH6833942.1"/>
    </source>
</evidence>
<sequence length="252" mass="28093">MTGVSFASAGSGFDPVTASIFNVIPMKKQLEYFRECKTTIEAKIGKEKTKNLIRNSAFVVSAGTNDLFMGYHMPFRKETSNITTYLNMLMETAKEFLQELRKEGARNVALVGLTPIGCVPAVLTLNPGEGGIGERNCNDSLSSAAREFNKEILKVVKPMKSHNFRILYADIYKPLENMIKNPSKFGFEKVDVGCCGTGLLEMTFLCNPLTKICRNPSKYVFFDSAHPTEATYKQIFKSLRPTIDEAINVFSH</sequence>
<accession>A0AAD4JHL4</accession>
<evidence type="ECO:0000313" key="3">
    <source>
        <dbReference type="Proteomes" id="UP001190926"/>
    </source>
</evidence>
<dbReference type="AlphaFoldDB" id="A0AAD4JHL4"/>
<dbReference type="InterPro" id="IPR036514">
    <property type="entry name" value="SGNH_hydro_sf"/>
</dbReference>
<dbReference type="EMBL" id="SDAM02000053">
    <property type="protein sequence ID" value="KAH6833942.1"/>
    <property type="molecule type" value="Genomic_DNA"/>
</dbReference>
<dbReference type="Proteomes" id="UP001190926">
    <property type="component" value="Unassembled WGS sequence"/>
</dbReference>
<name>A0AAD4JHL4_PERFH</name>
<dbReference type="GO" id="GO:0016788">
    <property type="term" value="F:hydrolase activity, acting on ester bonds"/>
    <property type="evidence" value="ECO:0007669"/>
    <property type="project" value="InterPro"/>
</dbReference>
<dbReference type="InterPro" id="IPR001087">
    <property type="entry name" value="GDSL"/>
</dbReference>
<dbReference type="Pfam" id="PF00657">
    <property type="entry name" value="Lipase_GDSL"/>
    <property type="match status" value="1"/>
</dbReference>
<dbReference type="Gene3D" id="3.40.50.1110">
    <property type="entry name" value="SGNH hydrolase"/>
    <property type="match status" value="1"/>
</dbReference>
<protein>
    <submittedName>
        <fullName evidence="2">Uncharacterized protein</fullName>
    </submittedName>
</protein>
<dbReference type="SUPFAM" id="SSF52266">
    <property type="entry name" value="SGNH hydrolase"/>
    <property type="match status" value="1"/>
</dbReference>
<organism evidence="2 3">
    <name type="scientific">Perilla frutescens var. hirtella</name>
    <name type="common">Perilla citriodora</name>
    <name type="synonym">Perilla setoyensis</name>
    <dbReference type="NCBI Taxonomy" id="608512"/>
    <lineage>
        <taxon>Eukaryota</taxon>
        <taxon>Viridiplantae</taxon>
        <taxon>Streptophyta</taxon>
        <taxon>Embryophyta</taxon>
        <taxon>Tracheophyta</taxon>
        <taxon>Spermatophyta</taxon>
        <taxon>Magnoliopsida</taxon>
        <taxon>eudicotyledons</taxon>
        <taxon>Gunneridae</taxon>
        <taxon>Pentapetalae</taxon>
        <taxon>asterids</taxon>
        <taxon>lamiids</taxon>
        <taxon>Lamiales</taxon>
        <taxon>Lamiaceae</taxon>
        <taxon>Nepetoideae</taxon>
        <taxon>Elsholtzieae</taxon>
        <taxon>Perilla</taxon>
    </lineage>
</organism>
<comment type="caution">
    <text evidence="2">The sequence shown here is derived from an EMBL/GenBank/DDBJ whole genome shotgun (WGS) entry which is preliminary data.</text>
</comment>
<dbReference type="PANTHER" id="PTHR45642:SF3">
    <property type="entry name" value="OS09G0540400 PROTEIN"/>
    <property type="match status" value="1"/>
</dbReference>
<keyword evidence="3" id="KW-1185">Reference proteome</keyword>
<dbReference type="InterPro" id="IPR050592">
    <property type="entry name" value="GDSL_lipolytic_enzyme"/>
</dbReference>